<dbReference type="EMBL" id="QLMC01000010">
    <property type="protein sequence ID" value="RAJ91050.1"/>
    <property type="molecule type" value="Genomic_DNA"/>
</dbReference>
<dbReference type="RefSeq" id="WP_211325381.1">
    <property type="nucleotide sequence ID" value="NZ_QLMC01000010.1"/>
</dbReference>
<proteinExistence type="predicted"/>
<organism evidence="1 2">
    <name type="scientific">Larkinella arboricola</name>
    <dbReference type="NCBI Taxonomy" id="643671"/>
    <lineage>
        <taxon>Bacteria</taxon>
        <taxon>Pseudomonadati</taxon>
        <taxon>Bacteroidota</taxon>
        <taxon>Cytophagia</taxon>
        <taxon>Cytophagales</taxon>
        <taxon>Spirosomataceae</taxon>
        <taxon>Larkinella</taxon>
    </lineage>
</organism>
<evidence type="ECO:0000313" key="2">
    <source>
        <dbReference type="Proteomes" id="UP000248790"/>
    </source>
</evidence>
<keyword evidence="2" id="KW-1185">Reference proteome</keyword>
<dbReference type="Proteomes" id="UP000248790">
    <property type="component" value="Unassembled WGS sequence"/>
</dbReference>
<reference evidence="1 2" key="1">
    <citation type="submission" date="2018-06" db="EMBL/GenBank/DDBJ databases">
        <title>Genomic Encyclopedia of Archaeal and Bacterial Type Strains, Phase II (KMG-II): from individual species to whole genera.</title>
        <authorList>
            <person name="Goeker M."/>
        </authorList>
    </citation>
    <scope>NUCLEOTIDE SEQUENCE [LARGE SCALE GENOMIC DNA]</scope>
    <source>
        <strain evidence="1 2">DSM 21851</strain>
    </source>
</reference>
<dbReference type="AlphaFoldDB" id="A0A327WIU7"/>
<evidence type="ECO:0008006" key="3">
    <source>
        <dbReference type="Google" id="ProtNLM"/>
    </source>
</evidence>
<evidence type="ECO:0000313" key="1">
    <source>
        <dbReference type="EMBL" id="RAJ91050.1"/>
    </source>
</evidence>
<dbReference type="InterPro" id="IPR032710">
    <property type="entry name" value="NTF2-like_dom_sf"/>
</dbReference>
<name>A0A327WIU7_LARAB</name>
<dbReference type="SUPFAM" id="SSF54427">
    <property type="entry name" value="NTF2-like"/>
    <property type="match status" value="1"/>
</dbReference>
<comment type="caution">
    <text evidence="1">The sequence shown here is derived from an EMBL/GenBank/DDBJ whole genome shotgun (WGS) entry which is preliminary data.</text>
</comment>
<dbReference type="PROSITE" id="PS51257">
    <property type="entry name" value="PROKAR_LIPOPROTEIN"/>
    <property type="match status" value="1"/>
</dbReference>
<dbReference type="Gene3D" id="3.10.450.50">
    <property type="match status" value="1"/>
</dbReference>
<sequence length="141" mass="16217">MKIRNYLFWALSLVCTVTACGQRYKNHNHDNSDKMDTSVIKNRTVKEAIDAFQSSDVPKWLSLFSDDAVLLDDGKPRDFKKFSTKAIQIEKFTSIDKVEDNGTSVYGHFHSDVWGDFKAYFKFQFNEAGKITKLEIGQANY</sequence>
<protein>
    <recommendedName>
        <fullName evidence="3">SnoaL-like protein</fullName>
    </recommendedName>
</protein>
<gene>
    <name evidence="1" type="ORF">LX87_05391</name>
</gene>
<accession>A0A327WIU7</accession>